<accession>A0A1W1XVC9</accession>
<dbReference type="HAMAP" id="MF_00409">
    <property type="entry name" value="LpxK"/>
    <property type="match status" value="1"/>
</dbReference>
<reference evidence="14 15" key="1">
    <citation type="submission" date="2017-04" db="EMBL/GenBank/DDBJ databases">
        <authorList>
            <person name="Afonso C.L."/>
            <person name="Miller P.J."/>
            <person name="Scott M.A."/>
            <person name="Spackman E."/>
            <person name="Goraichik I."/>
            <person name="Dimitrov K.M."/>
            <person name="Suarez D.L."/>
            <person name="Swayne D.E."/>
        </authorList>
    </citation>
    <scope>NUCLEOTIDE SEQUENCE [LARGE SCALE GENOMIC DNA]</scope>
    <source>
        <strain evidence="14 15">DSM 13146</strain>
    </source>
</reference>
<evidence type="ECO:0000256" key="4">
    <source>
        <dbReference type="ARBA" id="ARBA00016436"/>
    </source>
</evidence>
<evidence type="ECO:0000256" key="9">
    <source>
        <dbReference type="ARBA" id="ARBA00022777"/>
    </source>
</evidence>
<evidence type="ECO:0000256" key="10">
    <source>
        <dbReference type="ARBA" id="ARBA00022840"/>
    </source>
</evidence>
<evidence type="ECO:0000313" key="15">
    <source>
        <dbReference type="Proteomes" id="UP000192783"/>
    </source>
</evidence>
<dbReference type="SUPFAM" id="SSF52540">
    <property type="entry name" value="P-loop containing nucleoside triphosphate hydrolases"/>
    <property type="match status" value="1"/>
</dbReference>
<dbReference type="RefSeq" id="WP_084058871.1">
    <property type="nucleotide sequence ID" value="NZ_FWXF01000021.1"/>
</dbReference>
<organism evidence="14 15">
    <name type="scientific">Desulfacinum hydrothermale DSM 13146</name>
    <dbReference type="NCBI Taxonomy" id="1121390"/>
    <lineage>
        <taxon>Bacteria</taxon>
        <taxon>Pseudomonadati</taxon>
        <taxon>Thermodesulfobacteriota</taxon>
        <taxon>Syntrophobacteria</taxon>
        <taxon>Syntrophobacterales</taxon>
        <taxon>Syntrophobacteraceae</taxon>
        <taxon>Desulfacinum</taxon>
    </lineage>
</organism>
<dbReference type="UniPathway" id="UPA00359">
    <property type="reaction ID" value="UER00482"/>
</dbReference>
<keyword evidence="5 13" id="KW-0444">Lipid biosynthesis</keyword>
<dbReference type="EC" id="2.7.1.130" evidence="3 13"/>
<proteinExistence type="inferred from homology"/>
<evidence type="ECO:0000256" key="5">
    <source>
        <dbReference type="ARBA" id="ARBA00022516"/>
    </source>
</evidence>
<keyword evidence="9 13" id="KW-0418">Kinase</keyword>
<dbReference type="PANTHER" id="PTHR42724:SF1">
    <property type="entry name" value="TETRAACYLDISACCHARIDE 4'-KINASE, MITOCHONDRIAL-RELATED"/>
    <property type="match status" value="1"/>
</dbReference>
<evidence type="ECO:0000256" key="7">
    <source>
        <dbReference type="ARBA" id="ARBA00022679"/>
    </source>
</evidence>
<dbReference type="GO" id="GO:0009245">
    <property type="term" value="P:lipid A biosynthetic process"/>
    <property type="evidence" value="ECO:0007669"/>
    <property type="project" value="UniProtKB-UniRule"/>
</dbReference>
<comment type="similarity">
    <text evidence="13">Belongs to the LpxK family.</text>
</comment>
<dbReference type="InterPro" id="IPR027417">
    <property type="entry name" value="P-loop_NTPase"/>
</dbReference>
<evidence type="ECO:0000256" key="11">
    <source>
        <dbReference type="ARBA" id="ARBA00023098"/>
    </source>
</evidence>
<keyword evidence="7 13" id="KW-0808">Transferase</keyword>
<dbReference type="PANTHER" id="PTHR42724">
    <property type="entry name" value="TETRAACYLDISACCHARIDE 4'-KINASE"/>
    <property type="match status" value="1"/>
</dbReference>
<evidence type="ECO:0000256" key="3">
    <source>
        <dbReference type="ARBA" id="ARBA00012071"/>
    </source>
</evidence>
<evidence type="ECO:0000256" key="2">
    <source>
        <dbReference type="ARBA" id="ARBA00004870"/>
    </source>
</evidence>
<keyword evidence="6 13" id="KW-0441">Lipid A biosynthesis</keyword>
<evidence type="ECO:0000313" key="14">
    <source>
        <dbReference type="EMBL" id="SMC27488.1"/>
    </source>
</evidence>
<name>A0A1W1XVC9_9BACT</name>
<dbReference type="NCBIfam" id="TIGR00682">
    <property type="entry name" value="lpxK"/>
    <property type="match status" value="1"/>
</dbReference>
<comment type="catalytic activity">
    <reaction evidence="13">
        <text>a lipid A disaccharide + ATP = a lipid IVA + ADP + H(+)</text>
        <dbReference type="Rhea" id="RHEA:67840"/>
        <dbReference type="ChEBI" id="CHEBI:15378"/>
        <dbReference type="ChEBI" id="CHEBI:30616"/>
        <dbReference type="ChEBI" id="CHEBI:176343"/>
        <dbReference type="ChEBI" id="CHEBI:176425"/>
        <dbReference type="ChEBI" id="CHEBI:456216"/>
        <dbReference type="EC" id="2.7.1.130"/>
    </reaction>
</comment>
<keyword evidence="11 13" id="KW-0443">Lipid metabolism</keyword>
<dbReference type="GO" id="GO:0005886">
    <property type="term" value="C:plasma membrane"/>
    <property type="evidence" value="ECO:0007669"/>
    <property type="project" value="TreeGrafter"/>
</dbReference>
<protein>
    <recommendedName>
        <fullName evidence="4 13">Tetraacyldisaccharide 4'-kinase</fullName>
        <ecNumber evidence="3 13">2.7.1.130</ecNumber>
    </recommendedName>
    <alternativeName>
        <fullName evidence="12 13">Lipid A 4'-kinase</fullName>
    </alternativeName>
</protein>
<evidence type="ECO:0000256" key="8">
    <source>
        <dbReference type="ARBA" id="ARBA00022741"/>
    </source>
</evidence>
<evidence type="ECO:0000256" key="6">
    <source>
        <dbReference type="ARBA" id="ARBA00022556"/>
    </source>
</evidence>
<dbReference type="InterPro" id="IPR003758">
    <property type="entry name" value="LpxK"/>
</dbReference>
<dbReference type="EMBL" id="FWXF01000021">
    <property type="protein sequence ID" value="SMC27488.1"/>
    <property type="molecule type" value="Genomic_DNA"/>
</dbReference>
<sequence>MKPFLENFLEKAAQRIWYGSSQDPVGRVLSSLLSPAQALYLLGLRRDQAARRARRKALPVPVVSVGNLTVGGTGKTPLVRWIARYWTRRGVPVAVLSRGYGRRHAGSFPVRVSCGGERQALAARYGDEPVMLACGSDPVPVWVGRDRWKAGMGAIRGDRARVLVLDDGFQYVQLARSLDVLVLDACRPLGNGRLLPAGPLREPPQALQRAQVIVFMEPPTGCPAEGVDWSALRDKTCVRARPVVRGFLRAGTGESVEVRDLARDGVVTVCGIARPQRFLATLKAQGIASEDVWIFGDHHRFRPTECRRVLQALRRRRARWVVTTEKDAVRLSPPLLERAVFPLLDLDFGTDGPKLTARLDALFPIGN</sequence>
<dbReference type="Pfam" id="PF02606">
    <property type="entry name" value="LpxK"/>
    <property type="match status" value="1"/>
</dbReference>
<gene>
    <name evidence="13" type="primary">lpxK</name>
    <name evidence="14" type="ORF">SAMN02746041_02977</name>
</gene>
<dbReference type="STRING" id="1121390.SAMN02746041_02977"/>
<comment type="pathway">
    <text evidence="2 13">Glycolipid biosynthesis; lipid IV(A) biosynthesis; lipid IV(A) from (3R)-3-hydroxytetradecanoyl-[acyl-carrier-protein] and UDP-N-acetyl-alpha-D-glucosamine: step 6/6.</text>
</comment>
<dbReference type="GO" id="GO:0009029">
    <property type="term" value="F:lipid-A 4'-kinase activity"/>
    <property type="evidence" value="ECO:0007669"/>
    <property type="project" value="UniProtKB-UniRule"/>
</dbReference>
<dbReference type="GO" id="GO:0009244">
    <property type="term" value="P:lipopolysaccharide core region biosynthetic process"/>
    <property type="evidence" value="ECO:0007669"/>
    <property type="project" value="TreeGrafter"/>
</dbReference>
<feature type="binding site" evidence="13">
    <location>
        <begin position="69"/>
        <end position="76"/>
    </location>
    <ligand>
        <name>ATP</name>
        <dbReference type="ChEBI" id="CHEBI:30616"/>
    </ligand>
</feature>
<keyword evidence="8 13" id="KW-0547">Nucleotide-binding</keyword>
<dbReference type="Proteomes" id="UP000192783">
    <property type="component" value="Unassembled WGS sequence"/>
</dbReference>
<dbReference type="AlphaFoldDB" id="A0A1W1XVC9"/>
<dbReference type="GO" id="GO:0005524">
    <property type="term" value="F:ATP binding"/>
    <property type="evidence" value="ECO:0007669"/>
    <property type="project" value="UniProtKB-UniRule"/>
</dbReference>
<comment type="function">
    <text evidence="1 13">Transfers the gamma-phosphate of ATP to the 4'-position of a tetraacyldisaccharide 1-phosphate intermediate (termed DS-1-P) to form tetraacyldisaccharide 1,4'-bis-phosphate (lipid IVA).</text>
</comment>
<evidence type="ECO:0000256" key="1">
    <source>
        <dbReference type="ARBA" id="ARBA00002274"/>
    </source>
</evidence>
<keyword evidence="10 13" id="KW-0067">ATP-binding</keyword>
<dbReference type="OrthoDB" id="9766423at2"/>
<evidence type="ECO:0000256" key="12">
    <source>
        <dbReference type="ARBA" id="ARBA00029757"/>
    </source>
</evidence>
<keyword evidence="15" id="KW-1185">Reference proteome</keyword>
<evidence type="ECO:0000256" key="13">
    <source>
        <dbReference type="HAMAP-Rule" id="MF_00409"/>
    </source>
</evidence>